<proteinExistence type="predicted"/>
<dbReference type="InterPro" id="IPR001098">
    <property type="entry name" value="DNA-dir_DNA_pol_A_palm_dom"/>
</dbReference>
<dbReference type="EC" id="2.7.7.7" evidence="1"/>
<sequence length="609" mass="69518">MDFDWKSPFLLEMKVADLISRQAKYGTQLNKRNAQWYIHLLTERIVHIDHQLIPLLPKMLNKGSEYKKPFKLNGDFSKFPGEYANRVGLLRSEVGGPFTCIWYTDFDPGKVAKVKEVMLDMGWIPTEWRLKKMPFQVFRYRKKLQKQSYAAFINGCSQEERDFFEPIVNGFIEANFVNKSKNHMKAILRALGFDLKKTPTFDMIKKKLLMSQYWPTSPKLTDDSFESLESEESKALLLLKKRMVWSHRRSMIVGFLENVRPDGKIAGEANPCATPTARMAHRKIVNVPAGRAPFGKECRSLFTGDFNGVSPAKIVKLLTKEMIATGKWRKKKGTNIKQEWSAKKDKWVDAGYAAYLIPKGYDAFVGGDGAGLELRMLTHYLISISKMLLDKAKENNDLAGVDKYERALKSAYEYREVLLNGDIHTHNQHLAGLPTRDAAKTFIYAFLYGAGDANLGNQLGEDASKGAELRAAFLRECPCIPVLIEWVQEHAKANGWVPAIDGRKLMMRIDQNSGEVMTHKALNTMLQAAGSIVMKYSSIFLDNWIKKDNLKAHQVIFYHDEFQFTCPWDEVPILRGYVDSCVRRAGEFLKMECPLSSDSMLGANWYQTH</sequence>
<dbReference type="Pfam" id="PF00476">
    <property type="entry name" value="DNA_pol_A"/>
    <property type="match status" value="1"/>
</dbReference>
<keyword evidence="3" id="KW-0548">Nucleotidyltransferase</keyword>
<dbReference type="Proteomes" id="UP001163735">
    <property type="component" value="Segment"/>
</dbReference>
<dbReference type="GO" id="GO:0039693">
    <property type="term" value="P:viral DNA genome replication"/>
    <property type="evidence" value="ECO:0007669"/>
    <property type="project" value="UniProtKB-KW"/>
</dbReference>
<protein>
    <recommendedName>
        <fullName evidence="1">DNA-directed DNA polymerase</fullName>
        <ecNumber evidence="1">2.7.7.7</ecNumber>
    </recommendedName>
</protein>
<dbReference type="GO" id="GO:0006261">
    <property type="term" value="P:DNA-templated DNA replication"/>
    <property type="evidence" value="ECO:0007669"/>
    <property type="project" value="InterPro"/>
</dbReference>
<dbReference type="PANTHER" id="PTHR10133">
    <property type="entry name" value="DNA POLYMERASE I"/>
    <property type="match status" value="1"/>
</dbReference>
<keyword evidence="4" id="KW-0239">DNA-directed DNA polymerase</keyword>
<dbReference type="Gene3D" id="3.30.70.370">
    <property type="match status" value="1"/>
</dbReference>
<dbReference type="GO" id="GO:0003887">
    <property type="term" value="F:DNA-directed DNA polymerase activity"/>
    <property type="evidence" value="ECO:0007669"/>
    <property type="project" value="UniProtKB-KW"/>
</dbReference>
<dbReference type="SMART" id="SM00482">
    <property type="entry name" value="POLAc"/>
    <property type="match status" value="1"/>
</dbReference>
<feature type="domain" description="DNA-directed DNA polymerase family A palm" evidence="7">
    <location>
        <begin position="358"/>
        <end position="570"/>
    </location>
</feature>
<keyword evidence="5" id="KW-0235">DNA replication</keyword>
<dbReference type="PANTHER" id="PTHR10133:SF62">
    <property type="entry name" value="DNA POLYMERASE THETA"/>
    <property type="match status" value="1"/>
</dbReference>
<gene>
    <name evidence="8" type="ORF">APT65_00070</name>
</gene>
<evidence type="ECO:0000259" key="7">
    <source>
        <dbReference type="SMART" id="SM00482"/>
    </source>
</evidence>
<dbReference type="EMBL" id="OP491958">
    <property type="protein sequence ID" value="UZV39673.1"/>
    <property type="molecule type" value="Genomic_DNA"/>
</dbReference>
<evidence type="ECO:0000256" key="4">
    <source>
        <dbReference type="ARBA" id="ARBA00022932"/>
    </source>
</evidence>
<dbReference type="GO" id="GO:0003677">
    <property type="term" value="F:DNA binding"/>
    <property type="evidence" value="ECO:0007669"/>
    <property type="project" value="InterPro"/>
</dbReference>
<evidence type="ECO:0000256" key="6">
    <source>
        <dbReference type="ARBA" id="ARBA00049244"/>
    </source>
</evidence>
<reference evidence="8" key="1">
    <citation type="submission" date="2022-09" db="EMBL/GenBank/DDBJ databases">
        <authorList>
            <person name="Cebeci A."/>
            <person name="Ture M."/>
            <person name="Alemdag M."/>
            <person name="Altinok I."/>
        </authorList>
    </citation>
    <scope>NUCLEOTIDE SEQUENCE</scope>
</reference>
<accession>A0A9E8GAK0</accession>
<dbReference type="GO" id="GO:0006302">
    <property type="term" value="P:double-strand break repair"/>
    <property type="evidence" value="ECO:0007669"/>
    <property type="project" value="TreeGrafter"/>
</dbReference>
<evidence type="ECO:0000256" key="1">
    <source>
        <dbReference type="ARBA" id="ARBA00012417"/>
    </source>
</evidence>
<dbReference type="InterPro" id="IPR002298">
    <property type="entry name" value="DNA_polymerase_A"/>
</dbReference>
<keyword evidence="9" id="KW-1185">Reference proteome</keyword>
<evidence type="ECO:0000313" key="8">
    <source>
        <dbReference type="EMBL" id="UZV39673.1"/>
    </source>
</evidence>
<keyword evidence="2" id="KW-0808">Transferase</keyword>
<comment type="catalytic activity">
    <reaction evidence="6">
        <text>DNA(n) + a 2'-deoxyribonucleoside 5'-triphosphate = DNA(n+1) + diphosphate</text>
        <dbReference type="Rhea" id="RHEA:22508"/>
        <dbReference type="Rhea" id="RHEA-COMP:17339"/>
        <dbReference type="Rhea" id="RHEA-COMP:17340"/>
        <dbReference type="ChEBI" id="CHEBI:33019"/>
        <dbReference type="ChEBI" id="CHEBI:61560"/>
        <dbReference type="ChEBI" id="CHEBI:173112"/>
        <dbReference type="EC" id="2.7.7.7"/>
    </reaction>
</comment>
<dbReference type="InterPro" id="IPR043502">
    <property type="entry name" value="DNA/RNA_pol_sf"/>
</dbReference>
<organism evidence="8 9">
    <name type="scientific">Aeromonas phage APT65</name>
    <dbReference type="NCBI Taxonomy" id="2982914"/>
    <lineage>
        <taxon>Viruses</taxon>
        <taxon>Duplodnaviria</taxon>
        <taxon>Heunggongvirae</taxon>
        <taxon>Uroviricota</taxon>
        <taxon>Caudoviricetes</taxon>
        <taxon>Aquaneticvirus</taxon>
        <taxon>Aquaneticvirus ApT65</taxon>
    </lineage>
</organism>
<evidence type="ECO:0000256" key="2">
    <source>
        <dbReference type="ARBA" id="ARBA00022679"/>
    </source>
</evidence>
<dbReference type="SUPFAM" id="SSF56672">
    <property type="entry name" value="DNA/RNA polymerases"/>
    <property type="match status" value="1"/>
</dbReference>
<evidence type="ECO:0000256" key="3">
    <source>
        <dbReference type="ARBA" id="ARBA00022695"/>
    </source>
</evidence>
<name>A0A9E8GAK0_9CAUD</name>
<dbReference type="InterPro" id="IPR019760">
    <property type="entry name" value="DNA-dir_DNA_pol_A_CS"/>
</dbReference>
<evidence type="ECO:0000256" key="5">
    <source>
        <dbReference type="ARBA" id="ARBA00023109"/>
    </source>
</evidence>
<evidence type="ECO:0000313" key="9">
    <source>
        <dbReference type="Proteomes" id="UP001163735"/>
    </source>
</evidence>
<dbReference type="PROSITE" id="PS00447">
    <property type="entry name" value="DNA_POLYMERASE_A"/>
    <property type="match status" value="1"/>
</dbReference>
<keyword evidence="5" id="KW-1194">Viral DNA replication</keyword>